<dbReference type="EMBL" id="JBEWYP010000006">
    <property type="protein sequence ID" value="MET7029906.1"/>
    <property type="molecule type" value="Genomic_DNA"/>
</dbReference>
<comment type="caution">
    <text evidence="1">The sequence shown here is derived from an EMBL/GenBank/DDBJ whole genome shotgun (WGS) entry which is preliminary data.</text>
</comment>
<reference evidence="1 2" key="1">
    <citation type="submission" date="2024-07" db="EMBL/GenBank/DDBJ databases">
        <title>The genome sequence of type strain Sediminicola luteus GDMCC 1.2596T.</title>
        <authorList>
            <person name="Liu Y."/>
        </authorList>
    </citation>
    <scope>NUCLEOTIDE SEQUENCE [LARGE SCALE GENOMIC DNA]</scope>
    <source>
        <strain evidence="1 2">GDMCC 1.2596</strain>
    </source>
</reference>
<evidence type="ECO:0000313" key="1">
    <source>
        <dbReference type="EMBL" id="MET7029906.1"/>
    </source>
</evidence>
<sequence>MAETSEQSYDYVCFSDLAYEFDFCDLKEAEKKIKRKLRYYGLGKYDQERVDYVRKLKNNLFKEIRLYDKSEYYIPSKSEFAEFTDFDYEKMKGDFLKKYDKINDSDMSRILNFAIYLYYMR</sequence>
<accession>A0ABV2TX82</accession>
<gene>
    <name evidence="1" type="ORF">ABXZ32_10890</name>
</gene>
<organism evidence="1 2">
    <name type="scientific">Sediminicola luteus</name>
    <dbReference type="NCBI Taxonomy" id="319238"/>
    <lineage>
        <taxon>Bacteria</taxon>
        <taxon>Pseudomonadati</taxon>
        <taxon>Bacteroidota</taxon>
        <taxon>Flavobacteriia</taxon>
        <taxon>Flavobacteriales</taxon>
        <taxon>Flavobacteriaceae</taxon>
        <taxon>Sediminicola</taxon>
    </lineage>
</organism>
<proteinExistence type="predicted"/>
<name>A0ABV2TX82_9FLAO</name>
<dbReference type="RefSeq" id="WP_354618707.1">
    <property type="nucleotide sequence ID" value="NZ_JBEWYP010000006.1"/>
</dbReference>
<dbReference type="Proteomes" id="UP001549773">
    <property type="component" value="Unassembled WGS sequence"/>
</dbReference>
<evidence type="ECO:0000313" key="2">
    <source>
        <dbReference type="Proteomes" id="UP001549773"/>
    </source>
</evidence>
<keyword evidence="2" id="KW-1185">Reference proteome</keyword>
<protein>
    <submittedName>
        <fullName evidence="1">Uncharacterized protein</fullName>
    </submittedName>
</protein>